<evidence type="ECO:0000313" key="7">
    <source>
        <dbReference type="Proteomes" id="UP000316167"/>
    </source>
</evidence>
<evidence type="ECO:0000256" key="3">
    <source>
        <dbReference type="SAM" id="MobiDB-lite"/>
    </source>
</evidence>
<dbReference type="EMBL" id="VLLE01000002">
    <property type="protein sequence ID" value="TWI85527.1"/>
    <property type="molecule type" value="Genomic_DNA"/>
</dbReference>
<dbReference type="InterPro" id="IPR007312">
    <property type="entry name" value="Phosphoesterase"/>
</dbReference>
<dbReference type="Gene3D" id="2.130.10.10">
    <property type="entry name" value="YVTN repeat-like/Quinoprotein amine dehydrogenase"/>
    <property type="match status" value="2"/>
</dbReference>
<keyword evidence="7" id="KW-1185">Reference proteome</keyword>
<evidence type="ECO:0000259" key="5">
    <source>
        <dbReference type="Pfam" id="PF21783"/>
    </source>
</evidence>
<evidence type="ECO:0000256" key="1">
    <source>
        <dbReference type="ARBA" id="ARBA00022729"/>
    </source>
</evidence>
<dbReference type="InterPro" id="IPR051200">
    <property type="entry name" value="Host-pathogen_enzymatic-act"/>
</dbReference>
<dbReference type="InterPro" id="IPR015943">
    <property type="entry name" value="WD40/YVTN_repeat-like_dom_sf"/>
</dbReference>
<dbReference type="Proteomes" id="UP000316167">
    <property type="component" value="Unassembled WGS sequence"/>
</dbReference>
<feature type="chain" id="PRO_5021886099" evidence="4">
    <location>
        <begin position="20"/>
        <end position="824"/>
    </location>
</feature>
<dbReference type="GO" id="GO:0016788">
    <property type="term" value="F:hydrolase activity, acting on ester bonds"/>
    <property type="evidence" value="ECO:0007669"/>
    <property type="project" value="InterPro"/>
</dbReference>
<dbReference type="InterPro" id="IPR017850">
    <property type="entry name" value="Alkaline_phosphatase_core_sf"/>
</dbReference>
<feature type="domain" description="YNCE-like beta-propeller" evidence="5">
    <location>
        <begin position="55"/>
        <end position="312"/>
    </location>
</feature>
<evidence type="ECO:0000256" key="2">
    <source>
        <dbReference type="ARBA" id="ARBA00022801"/>
    </source>
</evidence>
<dbReference type="PANTHER" id="PTHR47197">
    <property type="entry name" value="PROTEIN NIRF"/>
    <property type="match status" value="1"/>
</dbReference>
<dbReference type="Pfam" id="PF21783">
    <property type="entry name" value="YNCE"/>
    <property type="match status" value="1"/>
</dbReference>
<keyword evidence="1 4" id="KW-0732">Signal</keyword>
<dbReference type="InterPro" id="IPR011048">
    <property type="entry name" value="Haem_d1_sf"/>
</dbReference>
<feature type="signal peptide" evidence="4">
    <location>
        <begin position="1"/>
        <end position="19"/>
    </location>
</feature>
<dbReference type="AlphaFoldDB" id="A0A562SW53"/>
<proteinExistence type="predicted"/>
<evidence type="ECO:0000256" key="4">
    <source>
        <dbReference type="SAM" id="SignalP"/>
    </source>
</evidence>
<dbReference type="Gene3D" id="3.40.720.10">
    <property type="entry name" value="Alkaline Phosphatase, subunit A"/>
    <property type="match status" value="1"/>
</dbReference>
<reference evidence="6 7" key="1">
    <citation type="journal article" date="2015" name="Stand. Genomic Sci.">
        <title>Genomic Encyclopedia of Bacterial and Archaeal Type Strains, Phase III: the genomes of soil and plant-associated and newly described type strains.</title>
        <authorList>
            <person name="Whitman W.B."/>
            <person name="Woyke T."/>
            <person name="Klenk H.P."/>
            <person name="Zhou Y."/>
            <person name="Lilburn T.G."/>
            <person name="Beck B.J."/>
            <person name="De Vos P."/>
            <person name="Vandamme P."/>
            <person name="Eisen J.A."/>
            <person name="Garrity G."/>
            <person name="Hugenholtz P."/>
            <person name="Kyrpides N.C."/>
        </authorList>
    </citation>
    <scope>NUCLEOTIDE SEQUENCE [LARGE SCALE GENOMIC DNA]</scope>
    <source>
        <strain evidence="6 7">CGMCC 1.7271</strain>
    </source>
</reference>
<protein>
    <submittedName>
        <fullName evidence="6">YVTN family beta-propeller protein</fullName>
    </submittedName>
</protein>
<comment type="caution">
    <text evidence="6">The sequence shown here is derived from an EMBL/GenBank/DDBJ whole genome shotgun (WGS) entry which is preliminary data.</text>
</comment>
<dbReference type="Pfam" id="PF04185">
    <property type="entry name" value="Phosphoesterase"/>
    <property type="match status" value="1"/>
</dbReference>
<accession>A0A562SW53</accession>
<organism evidence="6 7">
    <name type="scientific">Lacibacter cauensis</name>
    <dbReference type="NCBI Taxonomy" id="510947"/>
    <lineage>
        <taxon>Bacteria</taxon>
        <taxon>Pseudomonadati</taxon>
        <taxon>Bacteroidota</taxon>
        <taxon>Chitinophagia</taxon>
        <taxon>Chitinophagales</taxon>
        <taxon>Chitinophagaceae</taxon>
        <taxon>Lacibacter</taxon>
    </lineage>
</organism>
<feature type="region of interest" description="Disordered" evidence="3">
    <location>
        <begin position="790"/>
        <end position="824"/>
    </location>
</feature>
<dbReference type="SUPFAM" id="SSF51004">
    <property type="entry name" value="C-terminal (heme d1) domain of cytochrome cd1-nitrite reductase"/>
    <property type="match status" value="1"/>
</dbReference>
<dbReference type="OrthoDB" id="145213at2"/>
<sequence>MRSFQFLFSLLFLSQTVFAQQSPTVEQQLNKSRVRLPNGWQLSPAGRMLPLGDLPLNIAVSKTKRYMAVTNNGQSVQSIQLIDPKAEKILHSIIIPKSWYGLTFSEDEKFLYASGGNDNWILQYAITNNKLQLKDSIQLGGKWPVKISPTGISIDDKAGLLYVVTKENNALYIVDLASKKILHQEKLGSEAYACMLSPDRKELYISLWGGDAVVVFNTVTRSISSKIVVGDNPNELLLNKNGSLLLVANANDNSVSVIDTKQLKVLEVLNTALYPDAPAGSTANGLALSANEKSLYVANADNNCLAVFDVSNAGKSRPKGFIPVGWYPSNIKVIGKKIFVANGKGFSSFANPTGPNPTRPEQTVEHHVGDTTVRVRSGYIGGLMKGTLSIIDEPSETTLAVYSKAVYTNTPYSKTKELHAAGEAGNPIPMKVGQPSPIKYVFYLIKENRTYDQVLGDVPQGNGDTSIVLFGERVTPNQHKLVKEFVLLDNFYADGEVSADGHNWSTSANATDYLEKNWVTSYGGRGGTYPGEGKREIANPKKGFIWDYCKRASVSYRTYGEFADDGKPNIPALENHVCTYFTGYDLAVRDTTRFYQWKREFDSLVAVNAVPQFNTVRFGNDHTEGQRTGRPTPFAHVADNDLAVGLFVEYLSNSPIWKECAVFIVEDDAQNGSDHVDAHRTTAYVAGPFVKRGFADHTMYSTSSMLRTMELILGLPPMSQYDAAATPMWNSFTATPNYKTFVALPSNINLNERNTKNTASARLSNSFDFRKEDTIPDLIFSEIVWKTVKGEDSPMPAPRRSAFVKLKEEDDEEEEDKEKPLRKK</sequence>
<name>A0A562SW53_9BACT</name>
<dbReference type="PANTHER" id="PTHR47197:SF3">
    <property type="entry name" value="DIHYDRO-HEME D1 DEHYDROGENASE"/>
    <property type="match status" value="1"/>
</dbReference>
<gene>
    <name evidence="6" type="ORF">IQ13_0690</name>
</gene>
<dbReference type="SUPFAM" id="SSF53649">
    <property type="entry name" value="Alkaline phosphatase-like"/>
    <property type="match status" value="1"/>
</dbReference>
<evidence type="ECO:0000313" key="6">
    <source>
        <dbReference type="EMBL" id="TWI85527.1"/>
    </source>
</evidence>
<keyword evidence="2" id="KW-0378">Hydrolase</keyword>
<dbReference type="InterPro" id="IPR048433">
    <property type="entry name" value="YNCE-like_beta-prop"/>
</dbReference>